<protein>
    <recommendedName>
        <fullName evidence="6">Large ribosomal subunit protein bL21</fullName>
    </recommendedName>
</protein>
<evidence type="ECO:0000256" key="6">
    <source>
        <dbReference type="HAMAP-Rule" id="MF_01363"/>
    </source>
</evidence>
<sequence>MLAVVKIGGHQYKVKEADKIFVQKLDAEPGSKVKFSSVLMLKENGKTYIGNPFVQGAFVEATVLGHVKGEKIIVFKKKRRKGYKVTKGHRQNYTQIEINKISIES</sequence>
<comment type="subunit">
    <text evidence="6">Part of the 50S ribosomal subunit. Contacts protein L20.</text>
</comment>
<dbReference type="PROSITE" id="PS01169">
    <property type="entry name" value="RIBOSOMAL_L21"/>
    <property type="match status" value="1"/>
</dbReference>
<evidence type="ECO:0000256" key="3">
    <source>
        <dbReference type="ARBA" id="ARBA00022884"/>
    </source>
</evidence>
<evidence type="ECO:0000256" key="5">
    <source>
        <dbReference type="ARBA" id="ARBA00023274"/>
    </source>
</evidence>
<dbReference type="InterPro" id="IPR036164">
    <property type="entry name" value="bL21-like_sf"/>
</dbReference>
<gene>
    <name evidence="6" type="primary">rplU</name>
    <name evidence="8" type="ORF">JGI23_00482</name>
</gene>
<evidence type="ECO:0000256" key="4">
    <source>
        <dbReference type="ARBA" id="ARBA00022980"/>
    </source>
</evidence>
<keyword evidence="4 6" id="KW-0689">Ribosomal protein</keyword>
<name>A0A0P1MS13_9BACT</name>
<reference evidence="9" key="1">
    <citation type="submission" date="2015-11" db="EMBL/GenBank/DDBJ databases">
        <authorList>
            <person name="Varghese N."/>
        </authorList>
    </citation>
    <scope>NUCLEOTIDE SEQUENCE [LARGE SCALE GENOMIC DNA]</scope>
    <source>
        <strain evidence="9">JGI-23</strain>
    </source>
</reference>
<dbReference type="GO" id="GO:0019843">
    <property type="term" value="F:rRNA binding"/>
    <property type="evidence" value="ECO:0007669"/>
    <property type="project" value="UniProtKB-UniRule"/>
</dbReference>
<evidence type="ECO:0000256" key="1">
    <source>
        <dbReference type="ARBA" id="ARBA00008563"/>
    </source>
</evidence>
<dbReference type="RefSeq" id="WP_092347920.1">
    <property type="nucleotide sequence ID" value="NZ_CZVW01000004.1"/>
</dbReference>
<dbReference type="EMBL" id="CZVW01000004">
    <property type="protein sequence ID" value="CUS98440.1"/>
    <property type="molecule type" value="Genomic_DNA"/>
</dbReference>
<keyword evidence="9" id="KW-1185">Reference proteome</keyword>
<dbReference type="GO" id="GO:0005737">
    <property type="term" value="C:cytoplasm"/>
    <property type="evidence" value="ECO:0007669"/>
    <property type="project" value="UniProtKB-ARBA"/>
</dbReference>
<organism evidence="8 9">
    <name type="scientific">Candidatus Chryseopegocella kryptomonas</name>
    <dbReference type="NCBI Taxonomy" id="1633643"/>
    <lineage>
        <taxon>Bacteria</taxon>
        <taxon>Pseudomonadati</taxon>
        <taxon>Candidatus Kryptoniota</taxon>
        <taxon>Candidatus Chryseopegocella</taxon>
    </lineage>
</organism>
<comment type="similarity">
    <text evidence="1 6 7">Belongs to the bacterial ribosomal protein bL21 family.</text>
</comment>
<evidence type="ECO:0000256" key="2">
    <source>
        <dbReference type="ARBA" id="ARBA00022730"/>
    </source>
</evidence>
<evidence type="ECO:0000313" key="9">
    <source>
        <dbReference type="Proteomes" id="UP000199197"/>
    </source>
</evidence>
<dbReference type="InterPro" id="IPR001787">
    <property type="entry name" value="Ribosomal_bL21"/>
</dbReference>
<proteinExistence type="inferred from homology"/>
<dbReference type="AlphaFoldDB" id="A0A0P1MS13"/>
<dbReference type="GO" id="GO:0003735">
    <property type="term" value="F:structural constituent of ribosome"/>
    <property type="evidence" value="ECO:0007669"/>
    <property type="project" value="InterPro"/>
</dbReference>
<dbReference type="InterPro" id="IPR018258">
    <property type="entry name" value="Ribosomal_bL21_CS"/>
</dbReference>
<dbReference type="NCBIfam" id="TIGR00061">
    <property type="entry name" value="L21"/>
    <property type="match status" value="1"/>
</dbReference>
<comment type="function">
    <text evidence="6 7">This protein binds to 23S rRNA in the presence of protein L20.</text>
</comment>
<keyword evidence="3 6" id="KW-0694">RNA-binding</keyword>
<evidence type="ECO:0000313" key="8">
    <source>
        <dbReference type="EMBL" id="CUS98440.1"/>
    </source>
</evidence>
<dbReference type="PANTHER" id="PTHR21349">
    <property type="entry name" value="50S RIBOSOMAL PROTEIN L21"/>
    <property type="match status" value="1"/>
</dbReference>
<dbReference type="GO" id="GO:0006412">
    <property type="term" value="P:translation"/>
    <property type="evidence" value="ECO:0007669"/>
    <property type="project" value="UniProtKB-UniRule"/>
</dbReference>
<dbReference type="HAMAP" id="MF_01363">
    <property type="entry name" value="Ribosomal_bL21"/>
    <property type="match status" value="1"/>
</dbReference>
<keyword evidence="5 6" id="KW-0687">Ribonucleoprotein</keyword>
<accession>A0A0P1MS13</accession>
<evidence type="ECO:0000256" key="7">
    <source>
        <dbReference type="RuleBase" id="RU000562"/>
    </source>
</evidence>
<dbReference type="OrthoDB" id="9813334at2"/>
<dbReference type="GO" id="GO:0005840">
    <property type="term" value="C:ribosome"/>
    <property type="evidence" value="ECO:0007669"/>
    <property type="project" value="UniProtKB-KW"/>
</dbReference>
<dbReference type="Proteomes" id="UP000199197">
    <property type="component" value="Unassembled WGS sequence"/>
</dbReference>
<dbReference type="InterPro" id="IPR028909">
    <property type="entry name" value="bL21-like"/>
</dbReference>
<dbReference type="PANTHER" id="PTHR21349:SF0">
    <property type="entry name" value="LARGE RIBOSOMAL SUBUNIT PROTEIN BL21M"/>
    <property type="match status" value="1"/>
</dbReference>
<dbReference type="Pfam" id="PF00829">
    <property type="entry name" value="Ribosomal_L21p"/>
    <property type="match status" value="1"/>
</dbReference>
<dbReference type="SUPFAM" id="SSF141091">
    <property type="entry name" value="L21p-like"/>
    <property type="match status" value="1"/>
</dbReference>
<keyword evidence="2 6" id="KW-0699">rRNA-binding</keyword>
<dbReference type="GO" id="GO:1990904">
    <property type="term" value="C:ribonucleoprotein complex"/>
    <property type="evidence" value="ECO:0007669"/>
    <property type="project" value="UniProtKB-KW"/>
</dbReference>